<keyword evidence="1" id="KW-0328">Glycosyltransferase</keyword>
<feature type="signal peptide" evidence="4">
    <location>
        <begin position="1"/>
        <end position="16"/>
    </location>
</feature>
<dbReference type="GO" id="GO:0005794">
    <property type="term" value="C:Golgi apparatus"/>
    <property type="evidence" value="ECO:0007669"/>
    <property type="project" value="UniProtKB-ARBA"/>
</dbReference>
<dbReference type="AlphaFoldDB" id="A0AAE0GXV6"/>
<keyword evidence="4" id="KW-0732">Signal</keyword>
<evidence type="ECO:0000256" key="3">
    <source>
        <dbReference type="ARBA" id="ARBA00023180"/>
    </source>
</evidence>
<evidence type="ECO:0000256" key="1">
    <source>
        <dbReference type="ARBA" id="ARBA00022676"/>
    </source>
</evidence>
<dbReference type="Pfam" id="PF04577">
    <property type="entry name" value="Glyco_transf_61"/>
    <property type="match status" value="1"/>
</dbReference>
<dbReference type="InterPro" id="IPR007657">
    <property type="entry name" value="Glycosyltransferase_61"/>
</dbReference>
<proteinExistence type="predicted"/>
<dbReference type="Proteomes" id="UP001190700">
    <property type="component" value="Unassembled WGS sequence"/>
</dbReference>
<organism evidence="6 7">
    <name type="scientific">Cymbomonas tetramitiformis</name>
    <dbReference type="NCBI Taxonomy" id="36881"/>
    <lineage>
        <taxon>Eukaryota</taxon>
        <taxon>Viridiplantae</taxon>
        <taxon>Chlorophyta</taxon>
        <taxon>Pyramimonadophyceae</taxon>
        <taxon>Pyramimonadales</taxon>
        <taxon>Pyramimonadaceae</taxon>
        <taxon>Cymbomonas</taxon>
    </lineage>
</organism>
<gene>
    <name evidence="6" type="ORF">CYMTET_6975</name>
</gene>
<evidence type="ECO:0000259" key="5">
    <source>
        <dbReference type="Pfam" id="PF04577"/>
    </source>
</evidence>
<name>A0AAE0GXV6_9CHLO</name>
<dbReference type="GO" id="GO:0016763">
    <property type="term" value="F:pentosyltransferase activity"/>
    <property type="evidence" value="ECO:0007669"/>
    <property type="project" value="UniProtKB-ARBA"/>
</dbReference>
<keyword evidence="2" id="KW-0808">Transferase</keyword>
<evidence type="ECO:0000256" key="4">
    <source>
        <dbReference type="SAM" id="SignalP"/>
    </source>
</evidence>
<keyword evidence="3" id="KW-0325">Glycoprotein</keyword>
<evidence type="ECO:0000313" key="7">
    <source>
        <dbReference type="Proteomes" id="UP001190700"/>
    </source>
</evidence>
<accession>A0AAE0GXV6</accession>
<sequence length="575" mass="63908">MGKGLLLLTAVAVIYALVPSLNSGKVQSVKIESSRPCNGSYPKCASPRAASLFQHTYFSGQNEPHDNFTTLTALPFPSTPAARAQCLLRTAGNIARSYFASPVPDPKFSSIEDRSLSTWRSSVFEVTDVEVRPGADPAIRVEGEDERQRLQGMLSRCNTGFSRCKRNHPLFRRGIKSADEVTGHERRRRVSSKVFAVPQVARNLQPYHEKRVAQRQPRPIEGAFVDELGRLSCHPKVETLAPGSCAGGYNDGTIIFIDRWGLNSYYHNLLDTILPVWSTLLLAEGGPGATLGLTPEEPCGEKRQCTVVTMTDHGFSPSWGDDGSSKRWHTVTGLCRRPPHFCEQPFVRELYNMSFGSVLTNRHSFKGGCYKRAIVGFAARWTPHQWPQTTRLVYVPELHWALKKYRNKIRRELMLPVEVPDATNGTKVVFVSRGSGGVKGILNEAGLISRAREAGFDIVSVRLERLTLQEQIRLASETAILVGVQGSGLVNSLYLPNGAGVLVLHVPNVDYETTWYDSIAQYTQLCITNWRLTKYNFVAPLKFVTALQHLVNCTQKNSFTAQFVPCYTTDGDCSE</sequence>
<feature type="chain" id="PRO_5042112574" description="Glycosyltransferase 61 catalytic domain-containing protein" evidence="4">
    <location>
        <begin position="17"/>
        <end position="575"/>
    </location>
</feature>
<dbReference type="EMBL" id="LGRX02001823">
    <property type="protein sequence ID" value="KAK3285426.1"/>
    <property type="molecule type" value="Genomic_DNA"/>
</dbReference>
<dbReference type="InterPro" id="IPR049625">
    <property type="entry name" value="Glyco_transf_61_cat"/>
</dbReference>
<keyword evidence="7" id="KW-1185">Reference proteome</keyword>
<comment type="caution">
    <text evidence="6">The sequence shown here is derived from an EMBL/GenBank/DDBJ whole genome shotgun (WGS) entry which is preliminary data.</text>
</comment>
<reference evidence="6 7" key="1">
    <citation type="journal article" date="2015" name="Genome Biol. Evol.">
        <title>Comparative Genomics of a Bacterivorous Green Alga Reveals Evolutionary Causalities and Consequences of Phago-Mixotrophic Mode of Nutrition.</title>
        <authorList>
            <person name="Burns J.A."/>
            <person name="Paasch A."/>
            <person name="Narechania A."/>
            <person name="Kim E."/>
        </authorList>
    </citation>
    <scope>NUCLEOTIDE SEQUENCE [LARGE SCALE GENOMIC DNA]</scope>
    <source>
        <strain evidence="6 7">PLY_AMNH</strain>
    </source>
</reference>
<evidence type="ECO:0000256" key="2">
    <source>
        <dbReference type="ARBA" id="ARBA00022679"/>
    </source>
</evidence>
<protein>
    <recommendedName>
        <fullName evidence="5">Glycosyltransferase 61 catalytic domain-containing protein</fullName>
    </recommendedName>
</protein>
<dbReference type="PANTHER" id="PTHR20961">
    <property type="entry name" value="GLYCOSYLTRANSFERASE"/>
    <property type="match status" value="1"/>
</dbReference>
<evidence type="ECO:0000313" key="6">
    <source>
        <dbReference type="EMBL" id="KAK3285426.1"/>
    </source>
</evidence>
<feature type="domain" description="Glycosyltransferase 61 catalytic" evidence="5">
    <location>
        <begin position="296"/>
        <end position="502"/>
    </location>
</feature>